<evidence type="ECO:0000313" key="2">
    <source>
        <dbReference type="EMBL" id="KAF4654543.1"/>
    </source>
</evidence>
<organism evidence="2 3">
    <name type="scientific">Perkinsus chesapeaki</name>
    <name type="common">Clam parasite</name>
    <name type="synonym">Perkinsus andrewsi</name>
    <dbReference type="NCBI Taxonomy" id="330153"/>
    <lineage>
        <taxon>Eukaryota</taxon>
        <taxon>Sar</taxon>
        <taxon>Alveolata</taxon>
        <taxon>Perkinsozoa</taxon>
        <taxon>Perkinsea</taxon>
        <taxon>Perkinsida</taxon>
        <taxon>Perkinsidae</taxon>
        <taxon>Perkinsus</taxon>
    </lineage>
</organism>
<gene>
    <name evidence="2" type="ORF">FOL47_009920</name>
</gene>
<dbReference type="Proteomes" id="UP000591131">
    <property type="component" value="Unassembled WGS sequence"/>
</dbReference>
<proteinExistence type="predicted"/>
<feature type="compositionally biased region" description="Polar residues" evidence="1">
    <location>
        <begin position="125"/>
        <end position="137"/>
    </location>
</feature>
<name>A0A7J6L5U0_PERCH</name>
<evidence type="ECO:0000256" key="1">
    <source>
        <dbReference type="SAM" id="MobiDB-lite"/>
    </source>
</evidence>
<accession>A0A7J6L5U0</accession>
<feature type="compositionally biased region" description="Acidic residues" evidence="1">
    <location>
        <begin position="107"/>
        <end position="124"/>
    </location>
</feature>
<dbReference type="AlphaFoldDB" id="A0A7J6L5U0"/>
<evidence type="ECO:0000313" key="3">
    <source>
        <dbReference type="Proteomes" id="UP000591131"/>
    </source>
</evidence>
<reference evidence="2 3" key="1">
    <citation type="submission" date="2020-04" db="EMBL/GenBank/DDBJ databases">
        <title>Perkinsus chesapeaki whole genome sequence.</title>
        <authorList>
            <person name="Bogema D.R."/>
        </authorList>
    </citation>
    <scope>NUCLEOTIDE SEQUENCE [LARGE SCALE GENOMIC DNA]</scope>
    <source>
        <strain evidence="2">ATCC PRA-425</strain>
    </source>
</reference>
<feature type="compositionally biased region" description="Polar residues" evidence="1">
    <location>
        <begin position="84"/>
        <end position="105"/>
    </location>
</feature>
<feature type="region of interest" description="Disordered" evidence="1">
    <location>
        <begin position="70"/>
        <end position="180"/>
    </location>
</feature>
<sequence>MPVPAPEGLSLFTIGEWVWVLRPDPERRAGNRFYPREYIIVSTSTHASKVRPVGQGVSNVELLNVSNDRLVPARGEESPETEDSASVQSEELTISSRSSLASVANDQDIEPLDNDDIEADEDSMNEQSEPAAQSIGSPNEGDVSPALAPRSRRPPLRFSPGGNPKQTSFDQEGYPIPQSS</sequence>
<protein>
    <submittedName>
        <fullName evidence="2">Uncharacterized protein</fullName>
    </submittedName>
</protein>
<comment type="caution">
    <text evidence="2">The sequence shown here is derived from an EMBL/GenBank/DDBJ whole genome shotgun (WGS) entry which is preliminary data.</text>
</comment>
<dbReference type="EMBL" id="JAAPAO010000724">
    <property type="protein sequence ID" value="KAF4654543.1"/>
    <property type="molecule type" value="Genomic_DNA"/>
</dbReference>
<keyword evidence="3" id="KW-1185">Reference proteome</keyword>